<dbReference type="Pfam" id="PF06476">
    <property type="entry name" value="DUF1090"/>
    <property type="match status" value="1"/>
</dbReference>
<keyword evidence="5" id="KW-1185">Reference proteome</keyword>
<protein>
    <recommendedName>
        <fullName evidence="7">Protein YqjC</fullName>
    </recommendedName>
</protein>
<evidence type="ECO:0008006" key="7">
    <source>
        <dbReference type="Google" id="ProtNLM"/>
    </source>
</evidence>
<evidence type="ECO:0000313" key="3">
    <source>
        <dbReference type="EMBL" id="SDK75490.1"/>
    </source>
</evidence>
<evidence type="ECO:0000256" key="2">
    <source>
        <dbReference type="SAM" id="SignalP"/>
    </source>
</evidence>
<dbReference type="EMBL" id="FNEC01000050">
    <property type="protein sequence ID" value="SDK75490.1"/>
    <property type="molecule type" value="Genomic_DNA"/>
</dbReference>
<accession>A0A239EQT9</accession>
<keyword evidence="2" id="KW-0732">Signal</keyword>
<reference evidence="4 5" key="2">
    <citation type="submission" date="2017-06" db="EMBL/GenBank/DDBJ databases">
        <authorList>
            <person name="Varghese N."/>
            <person name="Submissions S."/>
        </authorList>
    </citation>
    <scope>NUCLEOTIDE SEQUENCE [LARGE SCALE GENOMIC DNA]</scope>
    <source>
        <strain evidence="4 5">RLD-1</strain>
    </source>
</reference>
<proteinExistence type="predicted"/>
<organism evidence="3 6">
    <name type="scientific">Pseudomonas delhiensis</name>
    <dbReference type="NCBI Taxonomy" id="366289"/>
    <lineage>
        <taxon>Bacteria</taxon>
        <taxon>Pseudomonadati</taxon>
        <taxon>Pseudomonadota</taxon>
        <taxon>Gammaproteobacteria</taxon>
        <taxon>Pseudomonadales</taxon>
        <taxon>Pseudomonadaceae</taxon>
        <taxon>Pseudomonas</taxon>
    </lineage>
</organism>
<feature type="signal peptide" evidence="2">
    <location>
        <begin position="1"/>
        <end position="19"/>
    </location>
</feature>
<evidence type="ECO:0000313" key="6">
    <source>
        <dbReference type="Proteomes" id="UP000199693"/>
    </source>
</evidence>
<reference evidence="3 6" key="1">
    <citation type="submission" date="2016-10" db="EMBL/GenBank/DDBJ databases">
        <authorList>
            <person name="de Groot N.N."/>
        </authorList>
    </citation>
    <scope>NUCLEOTIDE SEQUENCE [LARGE SCALE GENOMIC DNA]</scope>
    <source>
        <strain evidence="3 6">CCM 7361</strain>
    </source>
</reference>
<dbReference type="Proteomes" id="UP000199693">
    <property type="component" value="Unassembled WGS sequence"/>
</dbReference>
<feature type="chain" id="PRO_5011797383" description="Protein YqjC" evidence="2">
    <location>
        <begin position="20"/>
        <end position="128"/>
    </location>
</feature>
<name>A0A239EQT9_9PSED</name>
<sequence length="128" mass="14000">MFRTITLTLAALFAASAFAAEPAQPLTGCAAKQAAIASKLEEARARGDKGAIAGLETALEQARTYCTDGSLAQKRTRRVLDAEHEVSQRENDLRKAMNKGDAEKIEKRKNKLAEARAELEQAKRELEE</sequence>
<evidence type="ECO:0000256" key="1">
    <source>
        <dbReference type="SAM" id="MobiDB-lite"/>
    </source>
</evidence>
<dbReference type="EMBL" id="FZPC01000002">
    <property type="protein sequence ID" value="SNS46224.1"/>
    <property type="molecule type" value="Genomic_DNA"/>
</dbReference>
<evidence type="ECO:0000313" key="5">
    <source>
        <dbReference type="Proteomes" id="UP000198309"/>
    </source>
</evidence>
<dbReference type="InterPro" id="IPR009468">
    <property type="entry name" value="DUF1090"/>
</dbReference>
<feature type="region of interest" description="Disordered" evidence="1">
    <location>
        <begin position="83"/>
        <end position="109"/>
    </location>
</feature>
<gene>
    <name evidence="3" type="ORF">SAMN05216189_105015</name>
    <name evidence="4" type="ORF">SAMN06295949_10252</name>
</gene>
<evidence type="ECO:0000313" key="4">
    <source>
        <dbReference type="EMBL" id="SNS46224.1"/>
    </source>
</evidence>
<dbReference type="RefSeq" id="WP_089389891.1">
    <property type="nucleotide sequence ID" value="NZ_FNEC01000050.1"/>
</dbReference>
<dbReference type="Proteomes" id="UP000198309">
    <property type="component" value="Unassembled WGS sequence"/>
</dbReference>
<dbReference type="AlphaFoldDB" id="A0A239EQT9"/>